<organism evidence="6 7">
    <name type="scientific">Bemisia tabaci</name>
    <name type="common">Sweetpotato whitefly</name>
    <name type="synonym">Aleurodes tabaci</name>
    <dbReference type="NCBI Taxonomy" id="7038"/>
    <lineage>
        <taxon>Eukaryota</taxon>
        <taxon>Metazoa</taxon>
        <taxon>Ecdysozoa</taxon>
        <taxon>Arthropoda</taxon>
        <taxon>Hexapoda</taxon>
        <taxon>Insecta</taxon>
        <taxon>Pterygota</taxon>
        <taxon>Neoptera</taxon>
        <taxon>Paraneoptera</taxon>
        <taxon>Hemiptera</taxon>
        <taxon>Sternorrhyncha</taxon>
        <taxon>Aleyrodoidea</taxon>
        <taxon>Aleyrodidae</taxon>
        <taxon>Aleyrodinae</taxon>
        <taxon>Bemisia</taxon>
    </lineage>
</organism>
<feature type="signal peptide" evidence="5">
    <location>
        <begin position="1"/>
        <end position="25"/>
    </location>
</feature>
<accession>A0A9P0F8M9</accession>
<dbReference type="AlphaFoldDB" id="A0A9P0F8M9"/>
<evidence type="ECO:0000256" key="2">
    <source>
        <dbReference type="ARBA" id="ARBA00022729"/>
    </source>
</evidence>
<proteinExistence type="predicted"/>
<dbReference type="SMART" id="SM00369">
    <property type="entry name" value="LRR_TYP"/>
    <property type="match status" value="7"/>
</dbReference>
<dbReference type="KEGG" id="btab:109042024"/>
<dbReference type="Proteomes" id="UP001152759">
    <property type="component" value="Chromosome 6"/>
</dbReference>
<evidence type="ECO:0000256" key="5">
    <source>
        <dbReference type="SAM" id="SignalP"/>
    </source>
</evidence>
<dbReference type="GO" id="GO:0005886">
    <property type="term" value="C:plasma membrane"/>
    <property type="evidence" value="ECO:0007669"/>
    <property type="project" value="TreeGrafter"/>
</dbReference>
<dbReference type="InterPro" id="IPR050541">
    <property type="entry name" value="LRR_TM_domain-containing"/>
</dbReference>
<evidence type="ECO:0000256" key="3">
    <source>
        <dbReference type="ARBA" id="ARBA00022737"/>
    </source>
</evidence>
<evidence type="ECO:0000256" key="1">
    <source>
        <dbReference type="ARBA" id="ARBA00022614"/>
    </source>
</evidence>
<dbReference type="SUPFAM" id="SSF52058">
    <property type="entry name" value="L domain-like"/>
    <property type="match status" value="1"/>
</dbReference>
<evidence type="ECO:0000313" key="7">
    <source>
        <dbReference type="Proteomes" id="UP001152759"/>
    </source>
</evidence>
<dbReference type="Gene3D" id="3.80.10.10">
    <property type="entry name" value="Ribonuclease Inhibitor"/>
    <property type="match status" value="3"/>
</dbReference>
<dbReference type="PANTHER" id="PTHR24369">
    <property type="entry name" value="ANTIGEN BSP, PUTATIVE-RELATED"/>
    <property type="match status" value="1"/>
</dbReference>
<keyword evidence="2 5" id="KW-0732">Signal</keyword>
<keyword evidence="3" id="KW-0677">Repeat</keyword>
<keyword evidence="4" id="KW-0812">Transmembrane</keyword>
<dbReference type="PANTHER" id="PTHR24369:SF210">
    <property type="entry name" value="CHAOPTIN-RELATED"/>
    <property type="match status" value="1"/>
</dbReference>
<dbReference type="InterPro" id="IPR003591">
    <property type="entry name" value="Leu-rich_rpt_typical-subtyp"/>
</dbReference>
<evidence type="ECO:0000256" key="4">
    <source>
        <dbReference type="SAM" id="Phobius"/>
    </source>
</evidence>
<dbReference type="InterPro" id="IPR032675">
    <property type="entry name" value="LRR_dom_sf"/>
</dbReference>
<dbReference type="EMBL" id="OU963867">
    <property type="protein sequence ID" value="CAH0392554.1"/>
    <property type="molecule type" value="Genomic_DNA"/>
</dbReference>
<reference evidence="6" key="1">
    <citation type="submission" date="2021-12" db="EMBL/GenBank/DDBJ databases">
        <authorList>
            <person name="King R."/>
        </authorList>
    </citation>
    <scope>NUCLEOTIDE SEQUENCE</scope>
</reference>
<gene>
    <name evidence="6" type="ORF">BEMITA_LOCUS11063</name>
</gene>
<dbReference type="Pfam" id="PF13855">
    <property type="entry name" value="LRR_8"/>
    <property type="match status" value="3"/>
</dbReference>
<keyword evidence="4" id="KW-0472">Membrane</keyword>
<keyword evidence="4" id="KW-1133">Transmembrane helix</keyword>
<keyword evidence="1" id="KW-0433">Leucine-rich repeat</keyword>
<feature type="transmembrane region" description="Helical" evidence="4">
    <location>
        <begin position="428"/>
        <end position="450"/>
    </location>
</feature>
<protein>
    <submittedName>
        <fullName evidence="6">Uncharacterized protein</fullName>
    </submittedName>
</protein>
<sequence length="475" mass="54571">MTPEMRVLLAHLALLCVLPVKWIEGATSAAHPTECNVCDCREGILDCSVTSSDTFNIVLRLPLRNYTEANFMLNHIEKVETDFPLAYWRTLRLNENRIAEIKVGAFANLPLLEMLDLSHNLLTSDKLKPHVFKGMYMANEYQPMHNLRVLRLGHNDLHTLHPDVFEHLPNLESLILESNPLKHIDKPTIIALSSIFSLHTLDLSNTGISEIPERMLHTPRNLSTINLSRNNFTSVPEGLGDSHALKHLILDSNPIEVVRSFPALPKLEVLHISWMPLLKKIEKGGLNGLPALQELHCSHNDRLVEIDKAALSTPTIGEEQSETWPPLKKLILDNNRLRYLDQEFLDQWDKLDVIDLRGNDWSCDCENQWIVTSLIPIMRKANLDTAMDIICQEPVEMLGQNMRELSSLDYHMRCLDYYNHQPEKDATLLVWIVILVVALIPLAMGLVLYYRRNFATRNIHYIRTYYKPTEQHLFT</sequence>
<dbReference type="InterPro" id="IPR001611">
    <property type="entry name" value="Leu-rich_rpt"/>
</dbReference>
<keyword evidence="7" id="KW-1185">Reference proteome</keyword>
<name>A0A9P0F8M9_BEMTA</name>
<feature type="chain" id="PRO_5040447508" evidence="5">
    <location>
        <begin position="26"/>
        <end position="475"/>
    </location>
</feature>
<evidence type="ECO:0000313" key="6">
    <source>
        <dbReference type="EMBL" id="CAH0392554.1"/>
    </source>
</evidence>